<dbReference type="PANTHER" id="PTHR11136">
    <property type="entry name" value="FOLYLPOLYGLUTAMATE SYNTHASE-RELATED"/>
    <property type="match status" value="1"/>
</dbReference>
<comment type="similarity">
    <text evidence="1 10">Belongs to the folylpolyglutamate synthase family.</text>
</comment>
<dbReference type="InterPro" id="IPR036615">
    <property type="entry name" value="Mur_ligase_C_dom_sf"/>
</dbReference>
<dbReference type="STRING" id="1618446.UV61_C0004G0018"/>
<dbReference type="PANTHER" id="PTHR11136:SF0">
    <property type="entry name" value="DIHYDROFOLATE SYNTHETASE-RELATED"/>
    <property type="match status" value="1"/>
</dbReference>
<dbReference type="Gene3D" id="3.40.1190.10">
    <property type="entry name" value="Mur-like, catalytic domain"/>
    <property type="match status" value="1"/>
</dbReference>
<comment type="caution">
    <text evidence="13">The sequence shown here is derived from an EMBL/GenBank/DDBJ whole genome shotgun (WGS) entry which is preliminary data.</text>
</comment>
<feature type="domain" description="Mur ligase C-terminal" evidence="11">
    <location>
        <begin position="287"/>
        <end position="410"/>
    </location>
</feature>
<dbReference type="SUPFAM" id="SSF53244">
    <property type="entry name" value="MurD-like peptide ligases, peptide-binding domain"/>
    <property type="match status" value="1"/>
</dbReference>
<evidence type="ECO:0000256" key="7">
    <source>
        <dbReference type="ARBA" id="ARBA00022842"/>
    </source>
</evidence>
<dbReference type="NCBIfam" id="TIGR01499">
    <property type="entry name" value="folC"/>
    <property type="match status" value="1"/>
</dbReference>
<dbReference type="SUPFAM" id="SSF53623">
    <property type="entry name" value="MurD-like peptide ligases, catalytic domain"/>
    <property type="match status" value="1"/>
</dbReference>
<dbReference type="Pfam" id="PF02875">
    <property type="entry name" value="Mur_ligase_C"/>
    <property type="match status" value="1"/>
</dbReference>
<evidence type="ECO:0000256" key="8">
    <source>
        <dbReference type="ARBA" id="ARBA00030592"/>
    </source>
</evidence>
<gene>
    <name evidence="13" type="ORF">UV61_C0004G0018</name>
</gene>
<evidence type="ECO:0000259" key="11">
    <source>
        <dbReference type="Pfam" id="PF02875"/>
    </source>
</evidence>
<dbReference type="EMBL" id="LCFD01000004">
    <property type="protein sequence ID" value="KKS87092.1"/>
    <property type="molecule type" value="Genomic_DNA"/>
</dbReference>
<dbReference type="PIRSF" id="PIRSF001563">
    <property type="entry name" value="Folylpolyglu_synth"/>
    <property type="match status" value="1"/>
</dbReference>
<dbReference type="InterPro" id="IPR036565">
    <property type="entry name" value="Mur-like_cat_sf"/>
</dbReference>
<dbReference type="InterPro" id="IPR001645">
    <property type="entry name" value="Folylpolyglutamate_synth"/>
</dbReference>
<sequence>MITSYLEAKNYLEQFIPTPQTTHNDMQLERIEKLCNLLENPQTQYPIVHVGGTSGKGSTATFTAEILKEAGLKVGLHTSPHLELITERMQINNKPITQAEFIKLVNEFTSILGRIEALYKLIPSYFEILVAMSLIYFARQKVDAAVIEVGLGGMLDATNIIPPSLAILTNISLDHTNILGKTVYSILKDKMGIIKKGAPAVVSSVTQPKLQKILIGNCRKLNVPLYLLTKDFPLRKEQLALPGEFQHQNFSLAVKACELFIKKYFPAKIKSLPLAYKKSARSTFIPGRLEIVQKKPLIILDGAHNKAKMTALVTSLKKLYPGQKFITIIAVKQGKPTKTLIRLLQPVTAKFVCTSFTQTTDTGLHTSNHASALALLTSKPTVIINQSPQATHYALKVAKELNLPILVTGSLYLVGEVRGVWIQPASLIS</sequence>
<evidence type="ECO:0000313" key="14">
    <source>
        <dbReference type="Proteomes" id="UP000034050"/>
    </source>
</evidence>
<dbReference type="PROSITE" id="PS01012">
    <property type="entry name" value="FOLYLPOLYGLU_SYNT_2"/>
    <property type="match status" value="1"/>
</dbReference>
<dbReference type="InterPro" id="IPR013221">
    <property type="entry name" value="Mur_ligase_cen"/>
</dbReference>
<evidence type="ECO:0000256" key="3">
    <source>
        <dbReference type="ARBA" id="ARBA00022598"/>
    </source>
</evidence>
<proteinExistence type="inferred from homology"/>
<protein>
    <recommendedName>
        <fullName evidence="2">tetrahydrofolate synthase</fullName>
        <ecNumber evidence="2">6.3.2.17</ecNumber>
    </recommendedName>
    <alternativeName>
        <fullName evidence="8">Tetrahydrofolylpolyglutamate synthase</fullName>
    </alternativeName>
</protein>
<name>A0A0G1CNP4_9BACT</name>
<keyword evidence="7" id="KW-0460">Magnesium</keyword>
<evidence type="ECO:0000256" key="6">
    <source>
        <dbReference type="ARBA" id="ARBA00022840"/>
    </source>
</evidence>
<reference evidence="13 14" key="1">
    <citation type="journal article" date="2015" name="Nature">
        <title>rRNA introns, odd ribosomes, and small enigmatic genomes across a large radiation of phyla.</title>
        <authorList>
            <person name="Brown C.T."/>
            <person name="Hug L.A."/>
            <person name="Thomas B.C."/>
            <person name="Sharon I."/>
            <person name="Castelle C.J."/>
            <person name="Singh A."/>
            <person name="Wilkins M.J."/>
            <person name="Williams K.H."/>
            <person name="Banfield J.F."/>
        </authorList>
    </citation>
    <scope>NUCLEOTIDE SEQUENCE [LARGE SCALE GENOMIC DNA]</scope>
</reference>
<dbReference type="GO" id="GO:0046872">
    <property type="term" value="F:metal ion binding"/>
    <property type="evidence" value="ECO:0007669"/>
    <property type="project" value="UniProtKB-KW"/>
</dbReference>
<dbReference type="Proteomes" id="UP000034050">
    <property type="component" value="Unassembled WGS sequence"/>
</dbReference>
<evidence type="ECO:0000259" key="12">
    <source>
        <dbReference type="Pfam" id="PF08245"/>
    </source>
</evidence>
<comment type="catalytic activity">
    <reaction evidence="9">
        <text>(6S)-5,6,7,8-tetrahydrofolyl-(gamma-L-Glu)(n) + L-glutamate + ATP = (6S)-5,6,7,8-tetrahydrofolyl-(gamma-L-Glu)(n+1) + ADP + phosphate + H(+)</text>
        <dbReference type="Rhea" id="RHEA:10580"/>
        <dbReference type="Rhea" id="RHEA-COMP:14738"/>
        <dbReference type="Rhea" id="RHEA-COMP:14740"/>
        <dbReference type="ChEBI" id="CHEBI:15378"/>
        <dbReference type="ChEBI" id="CHEBI:29985"/>
        <dbReference type="ChEBI" id="CHEBI:30616"/>
        <dbReference type="ChEBI" id="CHEBI:43474"/>
        <dbReference type="ChEBI" id="CHEBI:141005"/>
        <dbReference type="ChEBI" id="CHEBI:456216"/>
        <dbReference type="EC" id="6.3.2.17"/>
    </reaction>
</comment>
<evidence type="ECO:0000256" key="9">
    <source>
        <dbReference type="ARBA" id="ARBA00047493"/>
    </source>
</evidence>
<organism evidence="13 14">
    <name type="scientific">Candidatus Gottesmanbacteria bacterium GW2011_GWB1_43_11</name>
    <dbReference type="NCBI Taxonomy" id="1618446"/>
    <lineage>
        <taxon>Bacteria</taxon>
        <taxon>Candidatus Gottesmaniibacteriota</taxon>
    </lineage>
</organism>
<feature type="domain" description="Mur ligase central" evidence="12">
    <location>
        <begin position="50"/>
        <end position="198"/>
    </location>
</feature>
<dbReference type="AlphaFoldDB" id="A0A0G1CNP4"/>
<evidence type="ECO:0000256" key="4">
    <source>
        <dbReference type="ARBA" id="ARBA00022723"/>
    </source>
</evidence>
<dbReference type="GO" id="GO:0008841">
    <property type="term" value="F:dihydrofolate synthase activity"/>
    <property type="evidence" value="ECO:0007669"/>
    <property type="project" value="TreeGrafter"/>
</dbReference>
<dbReference type="InterPro" id="IPR004101">
    <property type="entry name" value="Mur_ligase_C"/>
</dbReference>
<dbReference type="InterPro" id="IPR018109">
    <property type="entry name" value="Folylpolyglutamate_synth_CS"/>
</dbReference>
<dbReference type="Gene3D" id="3.90.190.20">
    <property type="entry name" value="Mur ligase, C-terminal domain"/>
    <property type="match status" value="1"/>
</dbReference>
<keyword evidence="5 10" id="KW-0547">Nucleotide-binding</keyword>
<evidence type="ECO:0000313" key="13">
    <source>
        <dbReference type="EMBL" id="KKS87092.1"/>
    </source>
</evidence>
<keyword evidence="4" id="KW-0479">Metal-binding</keyword>
<dbReference type="GO" id="GO:0004326">
    <property type="term" value="F:tetrahydrofolylpolyglutamate synthase activity"/>
    <property type="evidence" value="ECO:0007669"/>
    <property type="project" value="UniProtKB-EC"/>
</dbReference>
<dbReference type="GO" id="GO:0005737">
    <property type="term" value="C:cytoplasm"/>
    <property type="evidence" value="ECO:0007669"/>
    <property type="project" value="TreeGrafter"/>
</dbReference>
<dbReference type="EC" id="6.3.2.17" evidence="2"/>
<keyword evidence="3 10" id="KW-0436">Ligase</keyword>
<evidence type="ECO:0000256" key="10">
    <source>
        <dbReference type="PIRNR" id="PIRNR001563"/>
    </source>
</evidence>
<keyword evidence="6 10" id="KW-0067">ATP-binding</keyword>
<evidence type="ECO:0000256" key="2">
    <source>
        <dbReference type="ARBA" id="ARBA00013025"/>
    </source>
</evidence>
<dbReference type="Pfam" id="PF08245">
    <property type="entry name" value="Mur_ligase_M"/>
    <property type="match status" value="1"/>
</dbReference>
<accession>A0A0G1CNP4</accession>
<dbReference type="PATRIC" id="fig|1618446.3.peg.549"/>
<evidence type="ECO:0000256" key="5">
    <source>
        <dbReference type="ARBA" id="ARBA00022741"/>
    </source>
</evidence>
<dbReference type="GO" id="GO:0005524">
    <property type="term" value="F:ATP binding"/>
    <property type="evidence" value="ECO:0007669"/>
    <property type="project" value="UniProtKB-KW"/>
</dbReference>
<evidence type="ECO:0000256" key="1">
    <source>
        <dbReference type="ARBA" id="ARBA00008276"/>
    </source>
</evidence>